<dbReference type="SUPFAM" id="SSF48452">
    <property type="entry name" value="TPR-like"/>
    <property type="match status" value="1"/>
</dbReference>
<dbReference type="InterPro" id="IPR011990">
    <property type="entry name" value="TPR-like_helical_dom_sf"/>
</dbReference>
<protein>
    <submittedName>
        <fullName evidence="5">Uncharacterized protein</fullName>
    </submittedName>
</protein>
<dbReference type="SMART" id="SM00028">
    <property type="entry name" value="TPR"/>
    <property type="match status" value="4"/>
</dbReference>
<feature type="repeat" description="TPR" evidence="3">
    <location>
        <begin position="125"/>
        <end position="158"/>
    </location>
</feature>
<feature type="chain" id="PRO_5022187779" evidence="4">
    <location>
        <begin position="31"/>
        <end position="280"/>
    </location>
</feature>
<organism evidence="5 6">
    <name type="scientific">Skermanella aerolata</name>
    <dbReference type="NCBI Taxonomy" id="393310"/>
    <lineage>
        <taxon>Bacteria</taxon>
        <taxon>Pseudomonadati</taxon>
        <taxon>Pseudomonadota</taxon>
        <taxon>Alphaproteobacteria</taxon>
        <taxon>Rhodospirillales</taxon>
        <taxon>Azospirillaceae</taxon>
        <taxon>Skermanella</taxon>
    </lineage>
</organism>
<proteinExistence type="predicted"/>
<evidence type="ECO:0000256" key="1">
    <source>
        <dbReference type="ARBA" id="ARBA00022737"/>
    </source>
</evidence>
<evidence type="ECO:0000256" key="4">
    <source>
        <dbReference type="SAM" id="SignalP"/>
    </source>
</evidence>
<dbReference type="EMBL" id="BJYZ01000016">
    <property type="protein sequence ID" value="GEO39489.1"/>
    <property type="molecule type" value="Genomic_DNA"/>
</dbReference>
<dbReference type="PROSITE" id="PS50293">
    <property type="entry name" value="TPR_REGION"/>
    <property type="match status" value="1"/>
</dbReference>
<accession>A0A512DSN4</accession>
<evidence type="ECO:0000313" key="5">
    <source>
        <dbReference type="EMBL" id="GEO39489.1"/>
    </source>
</evidence>
<name>A0A512DSN4_9PROT</name>
<dbReference type="AlphaFoldDB" id="A0A512DSN4"/>
<feature type="signal peptide" evidence="4">
    <location>
        <begin position="1"/>
        <end position="30"/>
    </location>
</feature>
<sequence>MTRNNVPRAFARFIPAALALSLLAAGTAGAADRKHPANPQPQAAAPADREAVNHAREATACLKLAERAPDAAFDSALTWEDRGGGDMARLCQAMALFHQGQFQAAATRLEDLVPTLGSNTAEGAASLFARAGWAWLRAGNSDRAERAYGAALERTPQDPELLIDRAFARAEAQRYQDAVEDLNRAIAIAPNNAESYVYRAGAYRSLGKQDKAMEDVQRALALEPSNPEALLLRGNLRAAGGNQDGARADWQMVTKVDPDTANARAASDNLNRLQTGQVAK</sequence>
<evidence type="ECO:0000256" key="3">
    <source>
        <dbReference type="PROSITE-ProRule" id="PRU00339"/>
    </source>
</evidence>
<keyword evidence="6" id="KW-1185">Reference proteome</keyword>
<dbReference type="Proteomes" id="UP000321523">
    <property type="component" value="Unassembled WGS sequence"/>
</dbReference>
<dbReference type="PANTHER" id="PTHR44858:SF1">
    <property type="entry name" value="UDP-N-ACETYLGLUCOSAMINE--PEPTIDE N-ACETYLGLUCOSAMINYLTRANSFERASE SPINDLY-RELATED"/>
    <property type="match status" value="1"/>
</dbReference>
<keyword evidence="1" id="KW-0677">Repeat</keyword>
<gene>
    <name evidence="5" type="ORF">SAE02_36370</name>
</gene>
<dbReference type="PROSITE" id="PS50005">
    <property type="entry name" value="TPR"/>
    <property type="match status" value="3"/>
</dbReference>
<dbReference type="Gene3D" id="1.25.40.10">
    <property type="entry name" value="Tetratricopeptide repeat domain"/>
    <property type="match status" value="2"/>
</dbReference>
<dbReference type="RefSeq" id="WP_044427798.1">
    <property type="nucleotide sequence ID" value="NZ_BJYZ01000016.1"/>
</dbReference>
<reference evidence="5 6" key="1">
    <citation type="submission" date="2019-07" db="EMBL/GenBank/DDBJ databases">
        <title>Whole genome shotgun sequence of Skermanella aerolata NBRC 106429.</title>
        <authorList>
            <person name="Hosoyama A."/>
            <person name="Uohara A."/>
            <person name="Ohji S."/>
            <person name="Ichikawa N."/>
        </authorList>
    </citation>
    <scope>NUCLEOTIDE SEQUENCE [LARGE SCALE GENOMIC DNA]</scope>
    <source>
        <strain evidence="5 6">NBRC 106429</strain>
    </source>
</reference>
<dbReference type="Pfam" id="PF13432">
    <property type="entry name" value="TPR_16"/>
    <property type="match status" value="1"/>
</dbReference>
<dbReference type="InterPro" id="IPR019734">
    <property type="entry name" value="TPR_rpt"/>
</dbReference>
<dbReference type="InterPro" id="IPR050498">
    <property type="entry name" value="Ycf3"/>
</dbReference>
<evidence type="ECO:0000313" key="6">
    <source>
        <dbReference type="Proteomes" id="UP000321523"/>
    </source>
</evidence>
<evidence type="ECO:0000256" key="2">
    <source>
        <dbReference type="ARBA" id="ARBA00022803"/>
    </source>
</evidence>
<keyword evidence="4" id="KW-0732">Signal</keyword>
<dbReference type="PANTHER" id="PTHR44858">
    <property type="entry name" value="TETRATRICOPEPTIDE REPEAT PROTEIN 6"/>
    <property type="match status" value="1"/>
</dbReference>
<feature type="repeat" description="TPR" evidence="3">
    <location>
        <begin position="193"/>
        <end position="226"/>
    </location>
</feature>
<dbReference type="Pfam" id="PF13414">
    <property type="entry name" value="TPR_11"/>
    <property type="match status" value="1"/>
</dbReference>
<keyword evidence="2 3" id="KW-0802">TPR repeat</keyword>
<comment type="caution">
    <text evidence="5">The sequence shown here is derived from an EMBL/GenBank/DDBJ whole genome shotgun (WGS) entry which is preliminary data.</text>
</comment>
<feature type="repeat" description="TPR" evidence="3">
    <location>
        <begin position="159"/>
        <end position="192"/>
    </location>
</feature>